<sequence length="85" mass="9230">MLNPNYKRQLPPPTNYKVPTTNGLSIDSVFDKVTSNFPTSAGWGGAPRIMDCTVFGPLSVITPAPIDLGIDTMGHFFILKPLPIK</sequence>
<organism evidence="1 2">
    <name type="scientific">Araneus ventricosus</name>
    <name type="common">Orbweaver spider</name>
    <name type="synonym">Epeira ventricosa</name>
    <dbReference type="NCBI Taxonomy" id="182803"/>
    <lineage>
        <taxon>Eukaryota</taxon>
        <taxon>Metazoa</taxon>
        <taxon>Ecdysozoa</taxon>
        <taxon>Arthropoda</taxon>
        <taxon>Chelicerata</taxon>
        <taxon>Arachnida</taxon>
        <taxon>Araneae</taxon>
        <taxon>Araneomorphae</taxon>
        <taxon>Entelegynae</taxon>
        <taxon>Araneoidea</taxon>
        <taxon>Araneidae</taxon>
        <taxon>Araneus</taxon>
    </lineage>
</organism>
<evidence type="ECO:0000313" key="2">
    <source>
        <dbReference type="Proteomes" id="UP000499080"/>
    </source>
</evidence>
<proteinExistence type="predicted"/>
<keyword evidence="2" id="KW-1185">Reference proteome</keyword>
<protein>
    <submittedName>
        <fullName evidence="1">Uncharacterized protein</fullName>
    </submittedName>
</protein>
<comment type="caution">
    <text evidence="1">The sequence shown here is derived from an EMBL/GenBank/DDBJ whole genome shotgun (WGS) entry which is preliminary data.</text>
</comment>
<dbReference type="AlphaFoldDB" id="A0A4Y2B7R8"/>
<name>A0A4Y2B7R8_ARAVE</name>
<evidence type="ECO:0000313" key="1">
    <source>
        <dbReference type="EMBL" id="GBL88103.1"/>
    </source>
</evidence>
<gene>
    <name evidence="1" type="ORF">AVEN_133748_1</name>
</gene>
<reference evidence="1 2" key="1">
    <citation type="journal article" date="2019" name="Sci. Rep.">
        <title>Orb-weaving spider Araneus ventricosus genome elucidates the spidroin gene catalogue.</title>
        <authorList>
            <person name="Kono N."/>
            <person name="Nakamura H."/>
            <person name="Ohtoshi R."/>
            <person name="Moran D.A.P."/>
            <person name="Shinohara A."/>
            <person name="Yoshida Y."/>
            <person name="Fujiwara M."/>
            <person name="Mori M."/>
            <person name="Tomita M."/>
            <person name="Arakawa K."/>
        </authorList>
    </citation>
    <scope>NUCLEOTIDE SEQUENCE [LARGE SCALE GENOMIC DNA]</scope>
</reference>
<accession>A0A4Y2B7R8</accession>
<dbReference type="EMBL" id="BGPR01000057">
    <property type="protein sequence ID" value="GBL88103.1"/>
    <property type="molecule type" value="Genomic_DNA"/>
</dbReference>
<dbReference type="Proteomes" id="UP000499080">
    <property type="component" value="Unassembled WGS sequence"/>
</dbReference>